<evidence type="ECO:0000313" key="2">
    <source>
        <dbReference type="Proteomes" id="UP001320706"/>
    </source>
</evidence>
<keyword evidence="2" id="KW-1185">Reference proteome</keyword>
<dbReference type="EMBL" id="JAMKPW020000044">
    <property type="protein sequence ID" value="KAK8192634.1"/>
    <property type="molecule type" value="Genomic_DNA"/>
</dbReference>
<organism evidence="1 2">
    <name type="scientific">Zalaria obscura</name>
    <dbReference type="NCBI Taxonomy" id="2024903"/>
    <lineage>
        <taxon>Eukaryota</taxon>
        <taxon>Fungi</taxon>
        <taxon>Dikarya</taxon>
        <taxon>Ascomycota</taxon>
        <taxon>Pezizomycotina</taxon>
        <taxon>Dothideomycetes</taxon>
        <taxon>Dothideomycetidae</taxon>
        <taxon>Dothideales</taxon>
        <taxon>Zalariaceae</taxon>
        <taxon>Zalaria</taxon>
    </lineage>
</organism>
<gene>
    <name evidence="1" type="ORF">M8818_007806</name>
</gene>
<reference evidence="1" key="1">
    <citation type="submission" date="2024-02" db="EMBL/GenBank/DDBJ databases">
        <title>Metagenome Assembled Genome of Zalaria obscura JY119.</title>
        <authorList>
            <person name="Vighnesh L."/>
            <person name="Jagadeeshwari U."/>
            <person name="Venkata Ramana C."/>
            <person name="Sasikala C."/>
        </authorList>
    </citation>
    <scope>NUCLEOTIDE SEQUENCE</scope>
    <source>
        <strain evidence="1">JY119</strain>
    </source>
</reference>
<protein>
    <submittedName>
        <fullName evidence="1">Uncharacterized protein</fullName>
    </submittedName>
</protein>
<name>A0ACC3S2P7_9PEZI</name>
<evidence type="ECO:0000313" key="1">
    <source>
        <dbReference type="EMBL" id="KAK8192634.1"/>
    </source>
</evidence>
<proteinExistence type="predicted"/>
<dbReference type="Proteomes" id="UP001320706">
    <property type="component" value="Unassembled WGS sequence"/>
</dbReference>
<accession>A0ACC3S2P7</accession>
<sequence>MGLCRGIRRLLEWPDSRTHGWSNPIHRGILRCATFTTARSGIQPTILSSGYRAHNSVASSNTSHDQLSMASFGSRTVSRKEAMKSGCSVIICCSGSGLEQTPKALQPALIM</sequence>
<comment type="caution">
    <text evidence="1">The sequence shown here is derived from an EMBL/GenBank/DDBJ whole genome shotgun (WGS) entry which is preliminary data.</text>
</comment>